<evidence type="ECO:0000313" key="10">
    <source>
        <dbReference type="Proteomes" id="UP001224775"/>
    </source>
</evidence>
<dbReference type="PANTHER" id="PTHR45893">
    <property type="entry name" value="POLYCOMB GROUP RING FINGER PROTEIN"/>
    <property type="match status" value="1"/>
</dbReference>
<evidence type="ECO:0000313" key="9">
    <source>
        <dbReference type="EMBL" id="KAK1733814.1"/>
    </source>
</evidence>
<feature type="domain" description="RING-type" evidence="8">
    <location>
        <begin position="90"/>
        <end position="141"/>
    </location>
</feature>
<keyword evidence="2" id="KW-0479">Metal-binding</keyword>
<keyword evidence="4" id="KW-0862">Zinc</keyword>
<evidence type="ECO:0000256" key="7">
    <source>
        <dbReference type="SAM" id="MobiDB-lite"/>
    </source>
</evidence>
<dbReference type="SUPFAM" id="SSF57850">
    <property type="entry name" value="RING/U-box"/>
    <property type="match status" value="1"/>
</dbReference>
<proteinExistence type="predicted"/>
<dbReference type="PROSITE" id="PS00518">
    <property type="entry name" value="ZF_RING_1"/>
    <property type="match status" value="1"/>
</dbReference>
<dbReference type="GO" id="GO:0005634">
    <property type="term" value="C:nucleus"/>
    <property type="evidence" value="ECO:0007669"/>
    <property type="project" value="UniProtKB-SubCell"/>
</dbReference>
<dbReference type="Gene3D" id="3.30.40.10">
    <property type="entry name" value="Zinc/RING finger domain, C3HC4 (zinc finger)"/>
    <property type="match status" value="1"/>
</dbReference>
<feature type="compositionally biased region" description="Basic residues" evidence="7">
    <location>
        <begin position="1"/>
        <end position="12"/>
    </location>
</feature>
<dbReference type="PROSITE" id="PS50089">
    <property type="entry name" value="ZF_RING_2"/>
    <property type="match status" value="1"/>
</dbReference>
<evidence type="ECO:0000256" key="5">
    <source>
        <dbReference type="ARBA" id="ARBA00023242"/>
    </source>
</evidence>
<protein>
    <submittedName>
        <fullName evidence="9">Polycomb group RING finger protein</fullName>
    </submittedName>
</protein>
<name>A0AAD9D5J9_9STRA</name>
<organism evidence="9 10">
    <name type="scientific">Skeletonema marinoi</name>
    <dbReference type="NCBI Taxonomy" id="267567"/>
    <lineage>
        <taxon>Eukaryota</taxon>
        <taxon>Sar</taxon>
        <taxon>Stramenopiles</taxon>
        <taxon>Ochrophyta</taxon>
        <taxon>Bacillariophyta</taxon>
        <taxon>Coscinodiscophyceae</taxon>
        <taxon>Thalassiosirophycidae</taxon>
        <taxon>Thalassiosirales</taxon>
        <taxon>Skeletonemataceae</taxon>
        <taxon>Skeletonema</taxon>
        <taxon>Skeletonema marinoi-dohrnii complex</taxon>
    </lineage>
</organism>
<dbReference type="InterPro" id="IPR017907">
    <property type="entry name" value="Znf_RING_CS"/>
</dbReference>
<dbReference type="Proteomes" id="UP001224775">
    <property type="component" value="Unassembled WGS sequence"/>
</dbReference>
<dbReference type="InterPro" id="IPR018957">
    <property type="entry name" value="Znf_C3HC4_RING-type"/>
</dbReference>
<feature type="region of interest" description="Disordered" evidence="7">
    <location>
        <begin position="1"/>
        <end position="67"/>
    </location>
</feature>
<dbReference type="EMBL" id="JATAAI010000044">
    <property type="protein sequence ID" value="KAK1733814.1"/>
    <property type="molecule type" value="Genomic_DNA"/>
</dbReference>
<evidence type="ECO:0000259" key="8">
    <source>
        <dbReference type="PROSITE" id="PS50089"/>
    </source>
</evidence>
<dbReference type="InterPro" id="IPR013083">
    <property type="entry name" value="Znf_RING/FYVE/PHD"/>
</dbReference>
<keyword evidence="5" id="KW-0539">Nucleus</keyword>
<dbReference type="InterPro" id="IPR051507">
    <property type="entry name" value="PcG_RING_finger"/>
</dbReference>
<dbReference type="GO" id="GO:0008270">
    <property type="term" value="F:zinc ion binding"/>
    <property type="evidence" value="ECO:0007669"/>
    <property type="project" value="UniProtKB-KW"/>
</dbReference>
<comment type="subcellular location">
    <subcellularLocation>
        <location evidence="1">Nucleus</location>
    </subcellularLocation>
</comment>
<keyword evidence="3 6" id="KW-0863">Zinc-finger</keyword>
<feature type="compositionally biased region" description="Basic and acidic residues" evidence="7">
    <location>
        <begin position="41"/>
        <end position="53"/>
    </location>
</feature>
<evidence type="ECO:0000256" key="4">
    <source>
        <dbReference type="ARBA" id="ARBA00022833"/>
    </source>
</evidence>
<gene>
    <name evidence="9" type="ORF">QTG54_015511</name>
</gene>
<dbReference type="InterPro" id="IPR001841">
    <property type="entry name" value="Znf_RING"/>
</dbReference>
<reference evidence="9" key="1">
    <citation type="submission" date="2023-06" db="EMBL/GenBank/DDBJ databases">
        <title>Survivors Of The Sea: Transcriptome response of Skeletonema marinoi to long-term dormancy.</title>
        <authorList>
            <person name="Pinder M.I.M."/>
            <person name="Kourtchenko O."/>
            <person name="Robertson E.K."/>
            <person name="Larsson T."/>
            <person name="Maumus F."/>
            <person name="Osuna-Cruz C.M."/>
            <person name="Vancaester E."/>
            <person name="Stenow R."/>
            <person name="Vandepoele K."/>
            <person name="Ploug H."/>
            <person name="Bruchert V."/>
            <person name="Godhe A."/>
            <person name="Topel M."/>
        </authorList>
    </citation>
    <scope>NUCLEOTIDE SEQUENCE</scope>
    <source>
        <strain evidence="9">R05AC</strain>
    </source>
</reference>
<evidence type="ECO:0000256" key="1">
    <source>
        <dbReference type="ARBA" id="ARBA00004123"/>
    </source>
</evidence>
<evidence type="ECO:0000256" key="6">
    <source>
        <dbReference type="PROSITE-ProRule" id="PRU00175"/>
    </source>
</evidence>
<accession>A0AAD9D5J9</accession>
<evidence type="ECO:0000256" key="3">
    <source>
        <dbReference type="ARBA" id="ARBA00022771"/>
    </source>
</evidence>
<dbReference type="Pfam" id="PF00097">
    <property type="entry name" value="zf-C3HC4"/>
    <property type="match status" value="1"/>
</dbReference>
<dbReference type="AlphaFoldDB" id="A0AAD9D5J9"/>
<sequence>MAGKRGDKRKQKTTASEGKRSSPRKSPRKFKADDISDLSDDEHLQNEAVVDRNKKQKKSTKRILSGKNAPSIQNDHVEFSLSNLTSHLTCELCGGYYRDCHTIVDCLHSFCRSCLILFFEKKGLVGKNKNVTPRLSCPTCDIEVGPHPFRRHTSISTVQIIPDRTLQEVIDKMFPRFKVQEVEDEKKFYAERNIKLKADTSDRNARNAQESMKSPLAGGVTMAASSTAMATAAAAFMSDNIIELRLQPDIKSSKSTKRLPALHNHQLRTSGKLKIISLKKYILQRLDSGVNKRTQRLIATTKLGCSR</sequence>
<comment type="caution">
    <text evidence="9">The sequence shown here is derived from an EMBL/GenBank/DDBJ whole genome shotgun (WGS) entry which is preliminary data.</text>
</comment>
<keyword evidence="10" id="KW-1185">Reference proteome</keyword>
<evidence type="ECO:0000256" key="2">
    <source>
        <dbReference type="ARBA" id="ARBA00022723"/>
    </source>
</evidence>